<evidence type="ECO:0000313" key="3">
    <source>
        <dbReference type="Proteomes" id="UP001372834"/>
    </source>
</evidence>
<proteinExistence type="predicted"/>
<comment type="caution">
    <text evidence="2">The sequence shown here is derived from an EMBL/GenBank/DDBJ whole genome shotgun (WGS) entry which is preliminary data.</text>
</comment>
<sequence>MRIEDEKKRKRKEKETEVPVRFLTTPMDDGRCSLAGDETTLVFYLFDEVEVIIYDGNVDCKIVGIVVLMEFIVIYIIIGVVWFLLASLFNCPSLQYQPIELHTDGECALLLDGPGRSSAFDYQFNALRGTL</sequence>
<protein>
    <submittedName>
        <fullName evidence="2">Uncharacterized protein</fullName>
    </submittedName>
</protein>
<reference evidence="2 3" key="1">
    <citation type="submission" date="2023-10" db="EMBL/GenBank/DDBJ databases">
        <title>Genomes of two closely related lineages of the louse Polyplax serrata with different host specificities.</title>
        <authorList>
            <person name="Martinu J."/>
            <person name="Tarabai H."/>
            <person name="Stefka J."/>
            <person name="Hypsa V."/>
        </authorList>
    </citation>
    <scope>NUCLEOTIDE SEQUENCE [LARGE SCALE GENOMIC DNA]</scope>
    <source>
        <strain evidence="2">HR10_N</strain>
    </source>
</reference>
<feature type="transmembrane region" description="Helical" evidence="1">
    <location>
        <begin position="62"/>
        <end position="85"/>
    </location>
</feature>
<dbReference type="AlphaFoldDB" id="A0AAN8Q0J1"/>
<accession>A0AAN8Q0J1</accession>
<dbReference type="Proteomes" id="UP001372834">
    <property type="component" value="Unassembled WGS sequence"/>
</dbReference>
<name>A0AAN8Q0J1_POLSC</name>
<keyword evidence="1" id="KW-0472">Membrane</keyword>
<organism evidence="2 3">
    <name type="scientific">Polyplax serrata</name>
    <name type="common">Common mouse louse</name>
    <dbReference type="NCBI Taxonomy" id="468196"/>
    <lineage>
        <taxon>Eukaryota</taxon>
        <taxon>Metazoa</taxon>
        <taxon>Ecdysozoa</taxon>
        <taxon>Arthropoda</taxon>
        <taxon>Hexapoda</taxon>
        <taxon>Insecta</taxon>
        <taxon>Pterygota</taxon>
        <taxon>Neoptera</taxon>
        <taxon>Paraneoptera</taxon>
        <taxon>Psocodea</taxon>
        <taxon>Troctomorpha</taxon>
        <taxon>Phthiraptera</taxon>
        <taxon>Anoplura</taxon>
        <taxon>Polyplacidae</taxon>
        <taxon>Polyplax</taxon>
    </lineage>
</organism>
<keyword evidence="1" id="KW-0812">Transmembrane</keyword>
<evidence type="ECO:0000256" key="1">
    <source>
        <dbReference type="SAM" id="Phobius"/>
    </source>
</evidence>
<dbReference type="EMBL" id="JAWJWE010000036">
    <property type="protein sequence ID" value="KAK6629523.1"/>
    <property type="molecule type" value="Genomic_DNA"/>
</dbReference>
<keyword evidence="1" id="KW-1133">Transmembrane helix</keyword>
<evidence type="ECO:0000313" key="2">
    <source>
        <dbReference type="EMBL" id="KAK6629523.1"/>
    </source>
</evidence>
<gene>
    <name evidence="2" type="ORF">RUM43_003340</name>
</gene>